<gene>
    <name evidence="2" type="ORF">AVEN_184325_1</name>
</gene>
<reference evidence="2 3" key="1">
    <citation type="journal article" date="2019" name="Sci. Rep.">
        <title>Orb-weaving spider Araneus ventricosus genome elucidates the spidroin gene catalogue.</title>
        <authorList>
            <person name="Kono N."/>
            <person name="Nakamura H."/>
            <person name="Ohtoshi R."/>
            <person name="Moran D.A.P."/>
            <person name="Shinohara A."/>
            <person name="Yoshida Y."/>
            <person name="Fujiwara M."/>
            <person name="Mori M."/>
            <person name="Tomita M."/>
            <person name="Arakawa K."/>
        </authorList>
    </citation>
    <scope>NUCLEOTIDE SEQUENCE [LARGE SCALE GENOMIC DNA]</scope>
</reference>
<accession>A0A4Y2F7D5</accession>
<dbReference type="EMBL" id="BGPR01094928">
    <property type="protein sequence ID" value="GBM36558.1"/>
    <property type="molecule type" value="Genomic_DNA"/>
</dbReference>
<evidence type="ECO:0000256" key="1">
    <source>
        <dbReference type="SAM" id="MobiDB-lite"/>
    </source>
</evidence>
<feature type="compositionally biased region" description="Low complexity" evidence="1">
    <location>
        <begin position="49"/>
        <end position="60"/>
    </location>
</feature>
<dbReference type="Proteomes" id="UP000499080">
    <property type="component" value="Unassembled WGS sequence"/>
</dbReference>
<sequence>MQGGARPVQTLFRAHFRDDLVVYLKEDKDVAKVPPEVLSYEVPLRPALPETTTSTTTPTPRGNYRTPIRVQVGRVVRVQNGATPANT</sequence>
<comment type="caution">
    <text evidence="2">The sequence shown here is derived from an EMBL/GenBank/DDBJ whole genome shotgun (WGS) entry which is preliminary data.</text>
</comment>
<dbReference type="AlphaFoldDB" id="A0A4Y2F7D5"/>
<organism evidence="2 3">
    <name type="scientific">Araneus ventricosus</name>
    <name type="common">Orbweaver spider</name>
    <name type="synonym">Epeira ventricosa</name>
    <dbReference type="NCBI Taxonomy" id="182803"/>
    <lineage>
        <taxon>Eukaryota</taxon>
        <taxon>Metazoa</taxon>
        <taxon>Ecdysozoa</taxon>
        <taxon>Arthropoda</taxon>
        <taxon>Chelicerata</taxon>
        <taxon>Arachnida</taxon>
        <taxon>Araneae</taxon>
        <taxon>Araneomorphae</taxon>
        <taxon>Entelegynae</taxon>
        <taxon>Araneoidea</taxon>
        <taxon>Araneidae</taxon>
        <taxon>Araneus</taxon>
    </lineage>
</organism>
<name>A0A4Y2F7D5_ARAVE</name>
<feature type="non-terminal residue" evidence="2">
    <location>
        <position position="87"/>
    </location>
</feature>
<evidence type="ECO:0000313" key="3">
    <source>
        <dbReference type="Proteomes" id="UP000499080"/>
    </source>
</evidence>
<protein>
    <submittedName>
        <fullName evidence="2">Uncharacterized protein</fullName>
    </submittedName>
</protein>
<evidence type="ECO:0000313" key="2">
    <source>
        <dbReference type="EMBL" id="GBM36558.1"/>
    </source>
</evidence>
<proteinExistence type="predicted"/>
<keyword evidence="3" id="KW-1185">Reference proteome</keyword>
<feature type="region of interest" description="Disordered" evidence="1">
    <location>
        <begin position="44"/>
        <end position="70"/>
    </location>
</feature>